<dbReference type="GeneTree" id="ENSGT00390000009877"/>
<evidence type="ECO:0000313" key="5">
    <source>
        <dbReference type="Proteomes" id="UP000007648"/>
    </source>
</evidence>
<reference evidence="4" key="3">
    <citation type="submission" date="2025-09" db="UniProtKB">
        <authorList>
            <consortium name="Ensembl"/>
        </authorList>
    </citation>
    <scope>IDENTIFICATION</scope>
</reference>
<evidence type="ECO:0000256" key="2">
    <source>
        <dbReference type="SAM" id="Coils"/>
    </source>
</evidence>
<dbReference type="Pfam" id="PF15739">
    <property type="entry name" value="TSNAXIP1_N"/>
    <property type="match status" value="1"/>
</dbReference>
<accession>G3X1Z4</accession>
<evidence type="ECO:0000313" key="4">
    <source>
        <dbReference type="Ensembl" id="ENSSHAP00000021699.1"/>
    </source>
</evidence>
<organism evidence="4 5">
    <name type="scientific">Sarcophilus harrisii</name>
    <name type="common">Tasmanian devil</name>
    <name type="synonym">Sarcophilus laniarius</name>
    <dbReference type="NCBI Taxonomy" id="9305"/>
    <lineage>
        <taxon>Eukaryota</taxon>
        <taxon>Metazoa</taxon>
        <taxon>Chordata</taxon>
        <taxon>Craniata</taxon>
        <taxon>Vertebrata</taxon>
        <taxon>Euteleostomi</taxon>
        <taxon>Mammalia</taxon>
        <taxon>Metatheria</taxon>
        <taxon>Dasyuromorphia</taxon>
        <taxon>Dasyuridae</taxon>
        <taxon>Sarcophilus</taxon>
    </lineage>
</organism>
<dbReference type="InParanoid" id="G3X1Z4"/>
<dbReference type="AlphaFoldDB" id="G3X1Z4"/>
<dbReference type="FunCoup" id="G3X1Z4">
    <property type="interactions" value="5"/>
</dbReference>
<dbReference type="OrthoDB" id="10024479at2759"/>
<dbReference type="KEGG" id="shr:100930012"/>
<feature type="coiled-coil region" evidence="2">
    <location>
        <begin position="303"/>
        <end position="369"/>
    </location>
</feature>
<dbReference type="RefSeq" id="XP_012404912.2">
    <property type="nucleotide sequence ID" value="XM_012549458.2"/>
</dbReference>
<keyword evidence="5" id="KW-1185">Reference proteome</keyword>
<dbReference type="Ensembl" id="ENSSHAT00000021873.2">
    <property type="protein sequence ID" value="ENSSHAP00000021699.1"/>
    <property type="gene ID" value="ENSSHAG00000018375.2"/>
</dbReference>
<dbReference type="PANTHER" id="PTHR34916:SF1">
    <property type="entry name" value="GI:13385330"/>
    <property type="match status" value="1"/>
</dbReference>
<name>G3X1Z4_SARHA</name>
<evidence type="ECO:0000259" key="3">
    <source>
        <dbReference type="Pfam" id="PF15739"/>
    </source>
</evidence>
<keyword evidence="1 2" id="KW-0175">Coiled coil</keyword>
<dbReference type="OMA" id="QEGLWKF"/>
<dbReference type="STRING" id="9305.ENSSHAP00000021699"/>
<dbReference type="CTD" id="128655565"/>
<proteinExistence type="predicted"/>
<gene>
    <name evidence="4" type="primary">C4H6orf118</name>
</gene>
<sequence>MKNSTRVKTNPAYKLSELLNEVQRVHRDEVKLYTSGHLNPNKLFNPNKPTHFWSGSLGPIRKITLPRYQYDDRTAQMEDALSEFTIRTALVSESSDRPGVLKTLDFQPHRDLLPNLPISDVALEEKLKEERKKLHDEMFKKDLKLPDLRLLKYKKAKNSRQCFSSSSRDEYQFINSYLSGVTKKDTFLKFLQIEKHVIAKQDLTESDFTGSNVSTCHEKKLEEELLKMHSKSPLQYNRLQVYGDIFEDICSSSLIFGDLLKEVKNEYEIYMAILLDSQSSNEYKTLLAQVKGMEKRTVMTSDIEAARKEVKRLVKQAKEALERNEKLRNELKLEEFLDRTPTTPESSESEKIEEKLPDLAEKIEEKRCKILIKWDEIYALEENIKNNMTHMGIANIVESSIKSIEGEATKLETINGILKKKIMDLEMKIKENLDMYKVSREEQQKFWDFLDNFISSEDTEEFY</sequence>
<dbReference type="PANTHER" id="PTHR34916">
    <property type="entry name" value="GI:13385330"/>
    <property type="match status" value="1"/>
</dbReference>
<reference evidence="4" key="2">
    <citation type="submission" date="2025-08" db="UniProtKB">
        <authorList>
            <consortium name="Ensembl"/>
        </authorList>
    </citation>
    <scope>IDENTIFICATION</scope>
</reference>
<dbReference type="InterPro" id="IPR032755">
    <property type="entry name" value="TSNAXIP1_N"/>
</dbReference>
<protein>
    <recommendedName>
        <fullName evidence="3">Translin-associated factor X-interacting protein 1 N-terminal domain-containing protein</fullName>
    </recommendedName>
</protein>
<dbReference type="Proteomes" id="UP000007648">
    <property type="component" value="Unassembled WGS sequence"/>
</dbReference>
<dbReference type="HOGENOM" id="CLU_040125_0_0_1"/>
<dbReference type="eggNOG" id="ENOG502RB3J">
    <property type="taxonomic scope" value="Eukaryota"/>
</dbReference>
<dbReference type="GeneID" id="100930012"/>
<reference evidence="4 5" key="1">
    <citation type="journal article" date="2011" name="Proc. Natl. Acad. Sci. U.S.A.">
        <title>Genetic diversity and population structure of the endangered marsupial Sarcophilus harrisii (Tasmanian devil).</title>
        <authorList>
            <person name="Miller W."/>
            <person name="Hayes V.M."/>
            <person name="Ratan A."/>
            <person name="Petersen D.C."/>
            <person name="Wittekindt N.E."/>
            <person name="Miller J."/>
            <person name="Walenz B."/>
            <person name="Knight J."/>
            <person name="Qi J."/>
            <person name="Zhao F."/>
            <person name="Wang Q."/>
            <person name="Bedoya-Reina O.C."/>
            <person name="Katiyar N."/>
            <person name="Tomsho L.P."/>
            <person name="Kasson L.M."/>
            <person name="Hardie R.A."/>
            <person name="Woodbridge P."/>
            <person name="Tindall E.A."/>
            <person name="Bertelsen M.F."/>
            <person name="Dixon D."/>
            <person name="Pyecroft S."/>
            <person name="Helgen K.M."/>
            <person name="Lesk A.M."/>
            <person name="Pringle T.H."/>
            <person name="Patterson N."/>
            <person name="Zhang Y."/>
            <person name="Kreiss A."/>
            <person name="Woods G.M."/>
            <person name="Jones M.E."/>
            <person name="Schuster S.C."/>
        </authorList>
    </citation>
    <scope>NUCLEOTIDE SEQUENCE [LARGE SCALE GENOMIC DNA]</scope>
</reference>
<feature type="domain" description="Translin-associated factor X-interacting protein 1 N-terminal" evidence="3">
    <location>
        <begin position="218"/>
        <end position="328"/>
    </location>
</feature>
<evidence type="ECO:0000256" key="1">
    <source>
        <dbReference type="ARBA" id="ARBA00023054"/>
    </source>
</evidence>